<dbReference type="InterPro" id="IPR009003">
    <property type="entry name" value="Peptidase_S1_PA"/>
</dbReference>
<dbReference type="SUPFAM" id="SSF50494">
    <property type="entry name" value="Trypsin-like serine proteases"/>
    <property type="match status" value="1"/>
</dbReference>
<feature type="domain" description="Novel STAND NTPase 1" evidence="2">
    <location>
        <begin position="217"/>
        <end position="617"/>
    </location>
</feature>
<evidence type="ECO:0000313" key="3">
    <source>
        <dbReference type="EMBL" id="MFF4522122.1"/>
    </source>
</evidence>
<evidence type="ECO:0000313" key="4">
    <source>
        <dbReference type="Proteomes" id="UP001602058"/>
    </source>
</evidence>
<dbReference type="Pfam" id="PF20703">
    <property type="entry name" value="nSTAND1"/>
    <property type="match status" value="1"/>
</dbReference>
<dbReference type="InterPro" id="IPR015943">
    <property type="entry name" value="WD40/YVTN_repeat-like_dom_sf"/>
</dbReference>
<organism evidence="3 4">
    <name type="scientific">Streptomyces bluensis</name>
    <dbReference type="NCBI Taxonomy" id="33897"/>
    <lineage>
        <taxon>Bacteria</taxon>
        <taxon>Bacillati</taxon>
        <taxon>Actinomycetota</taxon>
        <taxon>Actinomycetes</taxon>
        <taxon>Kitasatosporales</taxon>
        <taxon>Streptomycetaceae</taxon>
        <taxon>Streptomyces</taxon>
    </lineage>
</organism>
<sequence>MDGDSVAPGDAAVARILDSKGRPIGAGFLIGVSEVLTCAHVVAKALGAPHDAEEVPGGRVRVDFPLAQPGRTVEGLIESWTPVRADGSGDIAVLRLLSEPPEKAPVAHLVEGAAGPDRRVRTFGFPAGYDDGTWSVGWLRGRQGAGWFQYDTDPASQHRVELGFSGAPVWDVDSGGVVGMIVAADRADRVRTAYLIPTGTLREHWPPLGELALRAGPFRALDHFHERDAEVFHGRDGDAQRVVDRLRYAPVTCLVGPSGSGKSSLLFAGVLPRLRDRTDLLITVLRPGRPDSSPLSALALALLPLLEPDLTETARLEERPRMERLLRTGQMPAIVERILARQGKDRLLVVLDQFEETLVGPIPADLAPLSDALRYSLAPGSPRLQVLLILRADFLTTVLDHPSLSQLVSGERLFTLGAMSDTELRAAIVRPLERTGVSYEPGLVDRILGDIGVDPGRLPLLQFTLAGLWERQRRGVIGHAAYEALGRVDDALATYAEQVWTTWLTEEERREARALLVQLVHPADGRTTTSRRVARRSELTPARWRLAQRLMTSRLIVPGEDFRPDDGPPEETVELAHETLLTQWKRLADFITADHEFRTWQEDVRRRAARWETAGRSGRRLLRGADLRDARRWLSRRPGELSPADRVFIDASIRAGHRRRLGLGAAVTAFAITVTSLVVMADRGRNAAEGLAESAARELWQQAVAEAEDVNGHAYTALLLALRAYRTDDTTRTRRLLGRMHARYGYADLLVPEYGTRWKHPTSQPLEPFHSSDRRGRVIASQAGDGTGAIWTFDGSGFQRRSTRHSGALTAVSPDGSRVAFTDSSVLRAEPYGRDADREVYLYEVKTGKTRPADRPEWFSPLYEQLVLGPDGELLVGLEADQGEQLVWNGSDGELRRRLSLPSRALVGLAEDGLVTSANSSTDPGWSTSPAARRPTYSIQLWDIDGGSPALRKTHTFEGPMDNTADTYNQGWLFDASPDLTRLAVARYTRSADTDTVETGITVYELSSGKVLWRDQFTAEEPPDHIAVGDRDRPTLFYGQNDLRRQKTPVRGATTHTAPLPSFWRDVTLLGEDRAESLVLRVDGLIAFVAPRGADADPLERLPEAAAASEASAAFSASPSPPPNVAGEGRERSRAKERMDDLCRILGDDKLPPDVEKDLPSAAYAGPLCP</sequence>
<evidence type="ECO:0000256" key="1">
    <source>
        <dbReference type="SAM" id="MobiDB-lite"/>
    </source>
</evidence>
<reference evidence="3 4" key="1">
    <citation type="submission" date="2024-10" db="EMBL/GenBank/DDBJ databases">
        <title>The Natural Products Discovery Center: Release of the First 8490 Sequenced Strains for Exploring Actinobacteria Biosynthetic Diversity.</title>
        <authorList>
            <person name="Kalkreuter E."/>
            <person name="Kautsar S.A."/>
            <person name="Yang D."/>
            <person name="Bader C.D."/>
            <person name="Teijaro C.N."/>
            <person name="Fluegel L."/>
            <person name="Davis C.M."/>
            <person name="Simpson J.R."/>
            <person name="Lauterbach L."/>
            <person name="Steele A.D."/>
            <person name="Gui C."/>
            <person name="Meng S."/>
            <person name="Li G."/>
            <person name="Viehrig K."/>
            <person name="Ye F."/>
            <person name="Su P."/>
            <person name="Kiefer A.F."/>
            <person name="Nichols A."/>
            <person name="Cepeda A.J."/>
            <person name="Yan W."/>
            <person name="Fan B."/>
            <person name="Jiang Y."/>
            <person name="Adhikari A."/>
            <person name="Zheng C.-J."/>
            <person name="Schuster L."/>
            <person name="Cowan T.M."/>
            <person name="Smanski M.J."/>
            <person name="Chevrette M.G."/>
            <person name="De Carvalho L.P.S."/>
            <person name="Shen B."/>
        </authorList>
    </citation>
    <scope>NUCLEOTIDE SEQUENCE [LARGE SCALE GENOMIC DNA]</scope>
    <source>
        <strain evidence="3 4">NPDC001390</strain>
    </source>
</reference>
<keyword evidence="4" id="KW-1185">Reference proteome</keyword>
<dbReference type="InterPro" id="IPR049052">
    <property type="entry name" value="nSTAND1"/>
</dbReference>
<dbReference type="RefSeq" id="WP_387885774.1">
    <property type="nucleotide sequence ID" value="NZ_JBIAWJ010000004.1"/>
</dbReference>
<evidence type="ECO:0000259" key="2">
    <source>
        <dbReference type="Pfam" id="PF20703"/>
    </source>
</evidence>
<feature type="region of interest" description="Disordered" evidence="1">
    <location>
        <begin position="1104"/>
        <end position="1170"/>
    </location>
</feature>
<feature type="compositionally biased region" description="Low complexity" evidence="1">
    <location>
        <begin position="1104"/>
        <end position="1118"/>
    </location>
</feature>
<name>A0ABW6UG00_9ACTN</name>
<dbReference type="Proteomes" id="UP001602058">
    <property type="component" value="Unassembled WGS sequence"/>
</dbReference>
<dbReference type="Gene3D" id="2.40.10.120">
    <property type="match status" value="1"/>
</dbReference>
<feature type="compositionally biased region" description="Basic and acidic residues" evidence="1">
    <location>
        <begin position="1128"/>
        <end position="1159"/>
    </location>
</feature>
<dbReference type="SUPFAM" id="SSF52540">
    <property type="entry name" value="P-loop containing nucleoside triphosphate hydrolases"/>
    <property type="match status" value="1"/>
</dbReference>
<dbReference type="InterPro" id="IPR027417">
    <property type="entry name" value="P-loop_NTPase"/>
</dbReference>
<dbReference type="Gene3D" id="2.130.10.10">
    <property type="entry name" value="YVTN repeat-like/Quinoprotein amine dehydrogenase"/>
    <property type="match status" value="1"/>
</dbReference>
<proteinExistence type="predicted"/>
<dbReference type="Pfam" id="PF13365">
    <property type="entry name" value="Trypsin_2"/>
    <property type="match status" value="1"/>
</dbReference>
<protein>
    <submittedName>
        <fullName evidence="3">Trypsin-like peptidase domain-containing protein</fullName>
    </submittedName>
</protein>
<dbReference type="EMBL" id="JBIAWJ010000004">
    <property type="protein sequence ID" value="MFF4522122.1"/>
    <property type="molecule type" value="Genomic_DNA"/>
</dbReference>
<accession>A0ABW6UG00</accession>
<comment type="caution">
    <text evidence="3">The sequence shown here is derived from an EMBL/GenBank/DDBJ whole genome shotgun (WGS) entry which is preliminary data.</text>
</comment>
<dbReference type="SUPFAM" id="SSF69304">
    <property type="entry name" value="Tricorn protease N-terminal domain"/>
    <property type="match status" value="1"/>
</dbReference>
<gene>
    <name evidence="3" type="ORF">ACFY1D_11845</name>
</gene>